<dbReference type="OrthoDB" id="5973293at2759"/>
<dbReference type="GeneID" id="114575981"/>
<dbReference type="Proteomes" id="UP000887567">
    <property type="component" value="Unplaced"/>
</dbReference>
<protein>
    <submittedName>
        <fullName evidence="2">Uncharacterized protein</fullName>
    </submittedName>
</protein>
<reference evidence="2" key="1">
    <citation type="submission" date="2022-11" db="UniProtKB">
        <authorList>
            <consortium name="EnsemblMetazoa"/>
        </authorList>
    </citation>
    <scope>IDENTIFICATION</scope>
</reference>
<name>A0A913YQ91_EXADI</name>
<dbReference type="EnsemblMetazoa" id="XM_028661859.1">
    <property type="protein sequence ID" value="XP_028517660.1"/>
    <property type="gene ID" value="LOC114575981"/>
</dbReference>
<accession>A0A913YQ91</accession>
<dbReference type="KEGG" id="epa:114575981"/>
<organism evidence="2 3">
    <name type="scientific">Exaiptasia diaphana</name>
    <name type="common">Tropical sea anemone</name>
    <name type="synonym">Aiptasia pulchella</name>
    <dbReference type="NCBI Taxonomy" id="2652724"/>
    <lineage>
        <taxon>Eukaryota</taxon>
        <taxon>Metazoa</taxon>
        <taxon>Cnidaria</taxon>
        <taxon>Anthozoa</taxon>
        <taxon>Hexacorallia</taxon>
        <taxon>Actiniaria</taxon>
        <taxon>Aiptasiidae</taxon>
        <taxon>Exaiptasia</taxon>
    </lineage>
</organism>
<keyword evidence="3" id="KW-1185">Reference proteome</keyword>
<dbReference type="PROSITE" id="PS51257">
    <property type="entry name" value="PROKAR_LIPOPROTEIN"/>
    <property type="match status" value="1"/>
</dbReference>
<dbReference type="RefSeq" id="XP_028517660.1">
    <property type="nucleotide sequence ID" value="XM_028661859.1"/>
</dbReference>
<keyword evidence="1" id="KW-0732">Signal</keyword>
<evidence type="ECO:0000313" key="3">
    <source>
        <dbReference type="Proteomes" id="UP000887567"/>
    </source>
</evidence>
<evidence type="ECO:0000313" key="2">
    <source>
        <dbReference type="EnsemblMetazoa" id="XP_028517660.1"/>
    </source>
</evidence>
<feature type="chain" id="PRO_5038275555" evidence="1">
    <location>
        <begin position="22"/>
        <end position="570"/>
    </location>
</feature>
<feature type="signal peptide" evidence="1">
    <location>
        <begin position="1"/>
        <end position="21"/>
    </location>
</feature>
<dbReference type="AlphaFoldDB" id="A0A913YQ91"/>
<evidence type="ECO:0000256" key="1">
    <source>
        <dbReference type="SAM" id="SignalP"/>
    </source>
</evidence>
<sequence>MEGARLLPLLVLLALACLVMANNETLPEFKKSNGKAHDQLGDSESDLDRRLLELAAQEENTEEWRRKFKKMSKELAKKTANQDTPDKNDEQYNNQSLREQLDSAPKDKLITAVRTKLTAFSGPLSSRAKSSLSSLDTKWYSLSDDSKQGALDTLGVISSNIEVFGNAGEDPVGAIRGAIDIVASISSNFGPKGQLASTALGFVSALLGLFGKGPKPKPLGQVVREQIDEALAQYREEELVRKKDGLLSAFQLTKAYLDGAAKSGQPLSTEEVPVATKEMERSQGVAFMGELASEVRKMFRNNKAADARKAIRYCEMYAQLAVYREIIFTQYLGMLPTTATWQNHLNGVISDRAMFRRLAGALIGKLYTVEYESAIIPYFDPDVSVITDAFSTKVLNLGKYDRSMAGLHCLMTPGRGGLEDLEWQRRDSSFKTGGNPYTTIVKPSNYNCYWKLVPHGRHTYSIINKYKCKEKYDYCGSLLSWTRVSGKAYVDIASDDPVLWEIWGYDWKYIRNKWGCGKAKSKWCNYHLRMKRRTVTKPGSLFSFPYRVSKIVGQLTPSDGKYYWKTRRAR</sequence>
<dbReference type="EnsemblMetazoa" id="XM_028661860.1">
    <property type="protein sequence ID" value="XP_028517661.1"/>
    <property type="gene ID" value="LOC114575981"/>
</dbReference>
<dbReference type="RefSeq" id="XP_028517661.1">
    <property type="nucleotide sequence ID" value="XM_028661860.1"/>
</dbReference>
<proteinExistence type="predicted"/>